<organism evidence="3 4">
    <name type="scientific">Biomphalaria pfeifferi</name>
    <name type="common">Bloodfluke planorb</name>
    <name type="synonym">Freshwater snail</name>
    <dbReference type="NCBI Taxonomy" id="112525"/>
    <lineage>
        <taxon>Eukaryota</taxon>
        <taxon>Metazoa</taxon>
        <taxon>Spiralia</taxon>
        <taxon>Lophotrochozoa</taxon>
        <taxon>Mollusca</taxon>
        <taxon>Gastropoda</taxon>
        <taxon>Heterobranchia</taxon>
        <taxon>Euthyneura</taxon>
        <taxon>Panpulmonata</taxon>
        <taxon>Hygrophila</taxon>
        <taxon>Lymnaeoidea</taxon>
        <taxon>Planorbidae</taxon>
        <taxon>Biomphalaria</taxon>
    </lineage>
</organism>
<dbReference type="AlphaFoldDB" id="A0AAD8FKC8"/>
<name>A0AAD8FKC8_BIOPF</name>
<protein>
    <submittedName>
        <fullName evidence="3">Perlucin-like protein</fullName>
    </submittedName>
</protein>
<comment type="caution">
    <text evidence="3">The sequence shown here is derived from an EMBL/GenBank/DDBJ whole genome shotgun (WGS) entry which is preliminary data.</text>
</comment>
<proteinExistence type="predicted"/>
<gene>
    <name evidence="3" type="ORF">Bpfe_003057</name>
</gene>
<evidence type="ECO:0000313" key="4">
    <source>
        <dbReference type="Proteomes" id="UP001233172"/>
    </source>
</evidence>
<dbReference type="SUPFAM" id="SSF56436">
    <property type="entry name" value="C-type lectin-like"/>
    <property type="match status" value="1"/>
</dbReference>
<dbReference type="InterPro" id="IPR016187">
    <property type="entry name" value="CTDL_fold"/>
</dbReference>
<feature type="domain" description="C-type lectin" evidence="2">
    <location>
        <begin position="36"/>
        <end position="147"/>
    </location>
</feature>
<dbReference type="Proteomes" id="UP001233172">
    <property type="component" value="Unassembled WGS sequence"/>
</dbReference>
<evidence type="ECO:0000256" key="1">
    <source>
        <dbReference type="SAM" id="SignalP"/>
    </source>
</evidence>
<dbReference type="Gene3D" id="3.10.100.10">
    <property type="entry name" value="Mannose-Binding Protein A, subunit A"/>
    <property type="match status" value="1"/>
</dbReference>
<dbReference type="SMART" id="SM00034">
    <property type="entry name" value="CLECT"/>
    <property type="match status" value="1"/>
</dbReference>
<sequence>MKDTLILLLILTYLTSQTQGAVCNSAGSQFSSPRPYKGKCYYLSTFSPRNYEEANNYCEKMGGYLAELDDWDELRFAQSVVMSSDRDIVYIAGSDRAQEGRWIFPRTGKAMWVFDWKVNEPNNLDNVENCIHLWKSYNAKMNDYICEFTKQKSYFLCEV</sequence>
<dbReference type="CDD" id="cd00037">
    <property type="entry name" value="CLECT"/>
    <property type="match status" value="1"/>
</dbReference>
<dbReference type="EMBL" id="JASAOG010000007">
    <property type="protein sequence ID" value="KAK0067550.1"/>
    <property type="molecule type" value="Genomic_DNA"/>
</dbReference>
<keyword evidence="4" id="KW-1185">Reference proteome</keyword>
<evidence type="ECO:0000259" key="2">
    <source>
        <dbReference type="PROSITE" id="PS50041"/>
    </source>
</evidence>
<dbReference type="InterPro" id="IPR016186">
    <property type="entry name" value="C-type_lectin-like/link_sf"/>
</dbReference>
<dbReference type="Pfam" id="PF00059">
    <property type="entry name" value="Lectin_C"/>
    <property type="match status" value="1"/>
</dbReference>
<keyword evidence="1" id="KW-0732">Signal</keyword>
<dbReference type="InterPro" id="IPR050111">
    <property type="entry name" value="C-type_lectin/snaclec_domain"/>
</dbReference>
<dbReference type="PANTHER" id="PTHR22803">
    <property type="entry name" value="MANNOSE, PHOSPHOLIPASE, LECTIN RECEPTOR RELATED"/>
    <property type="match status" value="1"/>
</dbReference>
<dbReference type="InterPro" id="IPR001304">
    <property type="entry name" value="C-type_lectin-like"/>
</dbReference>
<reference evidence="3" key="2">
    <citation type="submission" date="2023-04" db="EMBL/GenBank/DDBJ databases">
        <authorList>
            <person name="Bu L."/>
            <person name="Lu L."/>
            <person name="Laidemitt M.R."/>
            <person name="Zhang S.M."/>
            <person name="Mutuku M."/>
            <person name="Mkoji G."/>
            <person name="Steinauer M."/>
            <person name="Loker E.S."/>
        </authorList>
    </citation>
    <scope>NUCLEOTIDE SEQUENCE</scope>
    <source>
        <strain evidence="3">KasaAsao</strain>
        <tissue evidence="3">Whole Snail</tissue>
    </source>
</reference>
<evidence type="ECO:0000313" key="3">
    <source>
        <dbReference type="EMBL" id="KAK0067550.1"/>
    </source>
</evidence>
<dbReference type="PROSITE" id="PS50041">
    <property type="entry name" value="C_TYPE_LECTIN_2"/>
    <property type="match status" value="1"/>
</dbReference>
<feature type="chain" id="PRO_5042143334" evidence="1">
    <location>
        <begin position="21"/>
        <end position="159"/>
    </location>
</feature>
<accession>A0AAD8FKC8</accession>
<reference evidence="3" key="1">
    <citation type="journal article" date="2023" name="PLoS Negl. Trop. Dis.">
        <title>A genome sequence for Biomphalaria pfeifferi, the major vector snail for the human-infecting parasite Schistosoma mansoni.</title>
        <authorList>
            <person name="Bu L."/>
            <person name="Lu L."/>
            <person name="Laidemitt M.R."/>
            <person name="Zhang S.M."/>
            <person name="Mutuku M."/>
            <person name="Mkoji G."/>
            <person name="Steinauer M."/>
            <person name="Loker E.S."/>
        </authorList>
    </citation>
    <scope>NUCLEOTIDE SEQUENCE</scope>
    <source>
        <strain evidence="3">KasaAsao</strain>
    </source>
</reference>
<feature type="signal peptide" evidence="1">
    <location>
        <begin position="1"/>
        <end position="20"/>
    </location>
</feature>